<comment type="caution">
    <text evidence="1">The sequence shown here is derived from an EMBL/GenBank/DDBJ whole genome shotgun (WGS) entry which is preliminary data.</text>
</comment>
<reference evidence="1 2" key="1">
    <citation type="submission" date="2024-09" db="EMBL/GenBank/DDBJ databases">
        <authorList>
            <person name="Sun Q."/>
            <person name="Mori K."/>
        </authorList>
    </citation>
    <scope>NUCLEOTIDE SEQUENCE [LARGE SCALE GENOMIC DNA]</scope>
    <source>
        <strain evidence="1 2">CCM 7609</strain>
    </source>
</reference>
<proteinExistence type="predicted"/>
<gene>
    <name evidence="1" type="ORF">ACFFX0_20320</name>
</gene>
<protein>
    <submittedName>
        <fullName evidence="1">Uncharacterized protein</fullName>
    </submittedName>
</protein>
<evidence type="ECO:0000313" key="2">
    <source>
        <dbReference type="Proteomes" id="UP001589575"/>
    </source>
</evidence>
<accession>A0ABV5G395</accession>
<evidence type="ECO:0000313" key="1">
    <source>
        <dbReference type="EMBL" id="MFB9073415.1"/>
    </source>
</evidence>
<organism evidence="1 2">
    <name type="scientific">Citricoccus parietis</name>
    <dbReference type="NCBI Taxonomy" id="592307"/>
    <lineage>
        <taxon>Bacteria</taxon>
        <taxon>Bacillati</taxon>
        <taxon>Actinomycetota</taxon>
        <taxon>Actinomycetes</taxon>
        <taxon>Micrococcales</taxon>
        <taxon>Micrococcaceae</taxon>
        <taxon>Citricoccus</taxon>
    </lineage>
</organism>
<dbReference type="EMBL" id="JBHMFI010000001">
    <property type="protein sequence ID" value="MFB9073415.1"/>
    <property type="molecule type" value="Genomic_DNA"/>
</dbReference>
<dbReference type="Proteomes" id="UP001589575">
    <property type="component" value="Unassembled WGS sequence"/>
</dbReference>
<keyword evidence="2" id="KW-1185">Reference proteome</keyword>
<sequence>MDRWCLSNAERIWETRPITERRCDSWVDGMTSPCGRAPSGDRRRAVRWGVRLAVSTGWCGERWCIELSRSGCGWADVVHRSPIGVTPSRLVEPF</sequence>
<name>A0ABV5G395_9MICC</name>